<dbReference type="AlphaFoldDB" id="A0AA48M3K3"/>
<keyword evidence="2 4" id="KW-0067">ATP-binding</keyword>
<dbReference type="PROSITE" id="PS00211">
    <property type="entry name" value="ABC_TRANSPORTER_1"/>
    <property type="match status" value="1"/>
</dbReference>
<dbReference type="InterPro" id="IPR017871">
    <property type="entry name" value="ABC_transporter-like_CS"/>
</dbReference>
<dbReference type="InterPro" id="IPR003439">
    <property type="entry name" value="ABC_transporter-like_ATP-bd"/>
</dbReference>
<dbReference type="PROSITE" id="PS50893">
    <property type="entry name" value="ABC_TRANSPORTER_2"/>
    <property type="match status" value="1"/>
</dbReference>
<dbReference type="EMBL" id="OY288114">
    <property type="protein sequence ID" value="CAJ0871306.1"/>
    <property type="molecule type" value="Genomic_DNA"/>
</dbReference>
<dbReference type="InterPro" id="IPR027417">
    <property type="entry name" value="P-loop_NTPase"/>
</dbReference>
<evidence type="ECO:0000256" key="2">
    <source>
        <dbReference type="ARBA" id="ARBA00022840"/>
    </source>
</evidence>
<dbReference type="Gene3D" id="3.40.50.300">
    <property type="entry name" value="P-loop containing nucleotide triphosphate hydrolases"/>
    <property type="match status" value="1"/>
</dbReference>
<dbReference type="SMART" id="SM00382">
    <property type="entry name" value="AAA"/>
    <property type="match status" value="1"/>
</dbReference>
<proteinExistence type="predicted"/>
<protein>
    <submittedName>
        <fullName evidence="4">Multidrug ABC transporter ATP-binding protein YbhF</fullName>
    </submittedName>
</protein>
<dbReference type="PANTHER" id="PTHR43038:SF3">
    <property type="entry name" value="ABC TRANSPORTER G FAMILY MEMBER 20 ISOFORM X1"/>
    <property type="match status" value="1"/>
</dbReference>
<name>A0AA48M3K3_9ZZZZ</name>
<organism evidence="4">
    <name type="scientific">freshwater sediment metagenome</name>
    <dbReference type="NCBI Taxonomy" id="556182"/>
    <lineage>
        <taxon>unclassified sequences</taxon>
        <taxon>metagenomes</taxon>
        <taxon>ecological metagenomes</taxon>
    </lineage>
</organism>
<dbReference type="InterPro" id="IPR003593">
    <property type="entry name" value="AAA+_ATPase"/>
</dbReference>
<feature type="domain" description="ABC transporter" evidence="3">
    <location>
        <begin position="14"/>
        <end position="241"/>
    </location>
</feature>
<evidence type="ECO:0000313" key="4">
    <source>
        <dbReference type="EMBL" id="CAJ0871306.1"/>
    </source>
</evidence>
<dbReference type="SUPFAM" id="SSF52540">
    <property type="entry name" value="P-loop containing nucleoside triphosphate hydrolases"/>
    <property type="match status" value="1"/>
</dbReference>
<reference evidence="4" key="1">
    <citation type="submission" date="2023-07" db="EMBL/GenBank/DDBJ databases">
        <authorList>
            <person name="Pelsma A.J. K."/>
        </authorList>
    </citation>
    <scope>NUCLEOTIDE SEQUENCE</scope>
</reference>
<dbReference type="CDD" id="cd03230">
    <property type="entry name" value="ABC_DR_subfamily_A"/>
    <property type="match status" value="1"/>
</dbReference>
<sequence length="314" mass="34200">MPAESVATAPDIAIEVKGLTKSFGARKVVDDLTLSVQRGRILGFLGPNGSGKTTTIRMLCGLLTPDSGEGRCLGYDIRTQQEEIKRHVGYMTQGFSLYRDLTIRENLEFVARIYGLESPRAAAQAALERLGLAGRANQLAGELSGGWKQRLALGACVLPNPSLLLLDEPTAGVDPKARRDFWDEIHHLATRGLTVLVSTHYMDEAERCHEIAYILDGRLLVSGTIDRIIQDAGLSTWVVTGEGLDALASELKHAPGVDMVARFGLALHVAGRDAEAMTKVIERYANPAQQWARDQATLEDVFIELMTRNHEGAA</sequence>
<dbReference type="PANTHER" id="PTHR43038">
    <property type="entry name" value="ATP-BINDING CASSETTE, SUB-FAMILY H, MEMBER 1"/>
    <property type="match status" value="1"/>
</dbReference>
<dbReference type="Pfam" id="PF00005">
    <property type="entry name" value="ABC_tran"/>
    <property type="match status" value="1"/>
</dbReference>
<keyword evidence="1" id="KW-0547">Nucleotide-binding</keyword>
<evidence type="ECO:0000256" key="1">
    <source>
        <dbReference type="ARBA" id="ARBA00022741"/>
    </source>
</evidence>
<dbReference type="GO" id="GO:0016887">
    <property type="term" value="F:ATP hydrolysis activity"/>
    <property type="evidence" value="ECO:0007669"/>
    <property type="project" value="InterPro"/>
</dbReference>
<gene>
    <name evidence="4" type="primary">ybhF</name>
    <name evidence="4" type="ORF">AMST5_02311</name>
</gene>
<accession>A0AA48M3K3</accession>
<evidence type="ECO:0000259" key="3">
    <source>
        <dbReference type="PROSITE" id="PS50893"/>
    </source>
</evidence>
<dbReference type="GO" id="GO:0005524">
    <property type="term" value="F:ATP binding"/>
    <property type="evidence" value="ECO:0007669"/>
    <property type="project" value="UniProtKB-KW"/>
</dbReference>